<feature type="domain" description="HTH lysR-type" evidence="5">
    <location>
        <begin position="4"/>
        <end position="61"/>
    </location>
</feature>
<keyword evidence="2" id="KW-0805">Transcription regulation</keyword>
<dbReference type="Pfam" id="PF00126">
    <property type="entry name" value="HTH_1"/>
    <property type="match status" value="1"/>
</dbReference>
<dbReference type="InterPro" id="IPR036388">
    <property type="entry name" value="WH-like_DNA-bd_sf"/>
</dbReference>
<dbReference type="Gene3D" id="3.40.190.10">
    <property type="entry name" value="Periplasmic binding protein-like II"/>
    <property type="match status" value="2"/>
</dbReference>
<dbReference type="PRINTS" id="PR00039">
    <property type="entry name" value="HTHLYSR"/>
</dbReference>
<dbReference type="Pfam" id="PF03466">
    <property type="entry name" value="LysR_substrate"/>
    <property type="match status" value="1"/>
</dbReference>
<accession>A0ABS9D5V3</accession>
<evidence type="ECO:0000313" key="6">
    <source>
        <dbReference type="EMBL" id="MCF2948064.1"/>
    </source>
</evidence>
<dbReference type="SUPFAM" id="SSF53850">
    <property type="entry name" value="Periplasmic binding protein-like II"/>
    <property type="match status" value="1"/>
</dbReference>
<evidence type="ECO:0000256" key="1">
    <source>
        <dbReference type="ARBA" id="ARBA00009437"/>
    </source>
</evidence>
<dbReference type="EMBL" id="JAKGAS010000003">
    <property type="protein sequence ID" value="MCF2948064.1"/>
    <property type="molecule type" value="Genomic_DNA"/>
</dbReference>
<evidence type="ECO:0000313" key="7">
    <source>
        <dbReference type="Proteomes" id="UP001521137"/>
    </source>
</evidence>
<dbReference type="Proteomes" id="UP001521137">
    <property type="component" value="Unassembled WGS sequence"/>
</dbReference>
<dbReference type="InterPro" id="IPR036390">
    <property type="entry name" value="WH_DNA-bd_sf"/>
</dbReference>
<dbReference type="PANTHER" id="PTHR30579">
    <property type="entry name" value="TRANSCRIPTIONAL REGULATOR"/>
    <property type="match status" value="1"/>
</dbReference>
<dbReference type="SUPFAM" id="SSF46785">
    <property type="entry name" value="Winged helix' DNA-binding domain"/>
    <property type="match status" value="1"/>
</dbReference>
<gene>
    <name evidence="6" type="ORF">L0668_08100</name>
</gene>
<dbReference type="InterPro" id="IPR005119">
    <property type="entry name" value="LysR_subst-bd"/>
</dbReference>
<evidence type="ECO:0000256" key="3">
    <source>
        <dbReference type="ARBA" id="ARBA00023125"/>
    </source>
</evidence>
<comment type="similarity">
    <text evidence="1">Belongs to the LysR transcriptional regulatory family.</text>
</comment>
<dbReference type="PANTHER" id="PTHR30579:SF7">
    <property type="entry name" value="HTH-TYPE TRANSCRIPTIONAL REGULATOR LRHA-RELATED"/>
    <property type="match status" value="1"/>
</dbReference>
<keyword evidence="7" id="KW-1185">Reference proteome</keyword>
<evidence type="ECO:0000259" key="5">
    <source>
        <dbReference type="PROSITE" id="PS50931"/>
    </source>
</evidence>
<dbReference type="PROSITE" id="PS50931">
    <property type="entry name" value="HTH_LYSR"/>
    <property type="match status" value="1"/>
</dbReference>
<dbReference type="RefSeq" id="WP_235311637.1">
    <property type="nucleotide sequence ID" value="NZ_JAKGAS010000003.1"/>
</dbReference>
<reference evidence="6 7" key="1">
    <citation type="submission" date="2022-01" db="EMBL/GenBank/DDBJ databases">
        <title>Paraglaciecola sp. G1-23.</title>
        <authorList>
            <person name="Jin M.S."/>
            <person name="Han D.M."/>
            <person name="Kim H.M."/>
            <person name="Jeon C.O."/>
        </authorList>
    </citation>
    <scope>NUCLEOTIDE SEQUENCE [LARGE SCALE GENOMIC DNA]</scope>
    <source>
        <strain evidence="6 7">G1-23</strain>
    </source>
</reference>
<keyword evidence="3" id="KW-0238">DNA-binding</keyword>
<dbReference type="InterPro" id="IPR050176">
    <property type="entry name" value="LTTR"/>
</dbReference>
<organism evidence="6 7">
    <name type="scientific">Paraglaciecola algarum</name>
    <dbReference type="NCBI Taxonomy" id="3050085"/>
    <lineage>
        <taxon>Bacteria</taxon>
        <taxon>Pseudomonadati</taxon>
        <taxon>Pseudomonadota</taxon>
        <taxon>Gammaproteobacteria</taxon>
        <taxon>Alteromonadales</taxon>
        <taxon>Alteromonadaceae</taxon>
        <taxon>Paraglaciecola</taxon>
    </lineage>
</organism>
<comment type="caution">
    <text evidence="6">The sequence shown here is derived from an EMBL/GenBank/DDBJ whole genome shotgun (WGS) entry which is preliminary data.</text>
</comment>
<protein>
    <submittedName>
        <fullName evidence="6">LysR family transcriptional regulator</fullName>
    </submittedName>
</protein>
<dbReference type="InterPro" id="IPR000847">
    <property type="entry name" value="LysR_HTH_N"/>
</dbReference>
<name>A0ABS9D5V3_9ALTE</name>
<sequence>MKQLSLDNLRTFVTVVNEAGYAKAGDVLGKSQPAISLQIKRLEQQLSIRLFNKKGQRQIVNHEGLKLYKTALKMLALNDELFSQFQPTLLKGRIRLGIPSEFATTLLPSIIGEFSKLYPEVSLEVTSALSKNLLSKDNENTFDLTMALVNPNSNPDTEVAGQLLLDDDLVWVGDKSNSYGENTISLVVAPDGCVYRTRIINTLKQQTQAWRISYTNADLSGITAAIKQGLGISALAKSSVPKELDIIQHTSLPPLGRIKICLFTGNTQHPQACAKLAEFIQSKLYQA</sequence>
<evidence type="ECO:0000256" key="4">
    <source>
        <dbReference type="ARBA" id="ARBA00023163"/>
    </source>
</evidence>
<evidence type="ECO:0000256" key="2">
    <source>
        <dbReference type="ARBA" id="ARBA00023015"/>
    </source>
</evidence>
<keyword evidence="4" id="KW-0804">Transcription</keyword>
<dbReference type="Gene3D" id="1.10.10.10">
    <property type="entry name" value="Winged helix-like DNA-binding domain superfamily/Winged helix DNA-binding domain"/>
    <property type="match status" value="1"/>
</dbReference>
<proteinExistence type="inferred from homology"/>